<evidence type="ECO:0000256" key="12">
    <source>
        <dbReference type="ARBA" id="ARBA00023303"/>
    </source>
</evidence>
<sequence length="315" mass="35752">MCIKPSNLRLFGLTVIYFSYLTLGALILSKLEIGKERQTIELISSLKKEFLQRNEGVQEDDLEQLIVNVVLAGARGVPVTRNATGDSNWNFGQAFFFAGTVVTTIGYGHVTPSTEAGKMFTMIYGIVGIPMTLIFFTSLVDRLMVPTTALLHYLARRLRRHNHFRVQCIHLTISFLTLLGFFFCLPAAIFNYLEDGWGYLDSLYYCFISLTTVGLGDYIPGDSPYQQYRSLYKILTTIYLLFGLVVMVLILNIFYEIPELNFGNMFLLKSDEYIPKDDTEGRFLISNRRRSYGTSDTTQHPPTNTSDDSRGSYEA</sequence>
<evidence type="ECO:0000313" key="19">
    <source>
        <dbReference type="EMBL" id="KAK2703308.1"/>
    </source>
</evidence>
<feature type="compositionally biased region" description="Polar residues" evidence="16">
    <location>
        <begin position="292"/>
        <end position="306"/>
    </location>
</feature>
<evidence type="ECO:0000256" key="6">
    <source>
        <dbReference type="ARBA" id="ARBA00022826"/>
    </source>
</evidence>
<accession>A0AA88H7A1</accession>
<evidence type="ECO:0000256" key="2">
    <source>
        <dbReference type="ARBA" id="ARBA00006666"/>
    </source>
</evidence>
<dbReference type="GO" id="GO:0015271">
    <property type="term" value="F:outward rectifier potassium channel activity"/>
    <property type="evidence" value="ECO:0007669"/>
    <property type="project" value="TreeGrafter"/>
</dbReference>
<evidence type="ECO:0000256" key="13">
    <source>
        <dbReference type="PIRNR" id="PIRNR038061"/>
    </source>
</evidence>
<keyword evidence="8 17" id="KW-1133">Transmembrane helix</keyword>
<keyword evidence="9 13" id="KW-0406">Ion transport</keyword>
<evidence type="ECO:0000256" key="16">
    <source>
        <dbReference type="SAM" id="MobiDB-lite"/>
    </source>
</evidence>
<keyword evidence="6 13" id="KW-0631">Potassium channel</keyword>
<evidence type="ECO:0000256" key="1">
    <source>
        <dbReference type="ARBA" id="ARBA00004141"/>
    </source>
</evidence>
<dbReference type="GO" id="GO:0005886">
    <property type="term" value="C:plasma membrane"/>
    <property type="evidence" value="ECO:0007669"/>
    <property type="project" value="TreeGrafter"/>
</dbReference>
<dbReference type="Gene3D" id="1.10.287.70">
    <property type="match status" value="1"/>
</dbReference>
<dbReference type="AlphaFoldDB" id="A0AA88H7A1"/>
<dbReference type="InterPro" id="IPR003280">
    <property type="entry name" value="2pore_dom_K_chnl"/>
</dbReference>
<evidence type="ECO:0000256" key="14">
    <source>
        <dbReference type="PIRSR" id="PIRSR038061-1"/>
    </source>
</evidence>
<dbReference type="PANTHER" id="PTHR11003">
    <property type="entry name" value="POTASSIUM CHANNEL, SUBFAMILY K"/>
    <property type="match status" value="1"/>
</dbReference>
<gene>
    <name evidence="19" type="ORF">QYM36_018222</name>
</gene>
<dbReference type="InterPro" id="IPR013099">
    <property type="entry name" value="K_chnl_dom"/>
</dbReference>
<dbReference type="InterPro" id="IPR003092">
    <property type="entry name" value="2pore_dom_K_chnl_TASK"/>
</dbReference>
<evidence type="ECO:0000256" key="15">
    <source>
        <dbReference type="RuleBase" id="RU003857"/>
    </source>
</evidence>
<keyword evidence="7 13" id="KW-0630">Potassium</keyword>
<dbReference type="PRINTS" id="PR01586">
    <property type="entry name" value="TWIKCHANNEL"/>
</dbReference>
<dbReference type="InterPro" id="IPR005408">
    <property type="entry name" value="2pore_dom_K_chnl_TWIK"/>
</dbReference>
<evidence type="ECO:0000256" key="7">
    <source>
        <dbReference type="ARBA" id="ARBA00022958"/>
    </source>
</evidence>
<name>A0AA88H7A1_ARTSF</name>
<dbReference type="GO" id="GO:0022841">
    <property type="term" value="F:potassium ion leak channel activity"/>
    <property type="evidence" value="ECO:0007669"/>
    <property type="project" value="TreeGrafter"/>
</dbReference>
<comment type="subcellular location">
    <subcellularLocation>
        <location evidence="1">Membrane</location>
        <topology evidence="1">Multi-pass membrane protein</topology>
    </subcellularLocation>
</comment>
<evidence type="ECO:0000256" key="5">
    <source>
        <dbReference type="ARBA" id="ARBA00022692"/>
    </source>
</evidence>
<dbReference type="Pfam" id="PF07885">
    <property type="entry name" value="Ion_trans_2"/>
    <property type="match status" value="2"/>
</dbReference>
<keyword evidence="3 13" id="KW-0813">Transport</keyword>
<evidence type="ECO:0000256" key="17">
    <source>
        <dbReference type="SAM" id="Phobius"/>
    </source>
</evidence>
<evidence type="ECO:0000313" key="20">
    <source>
        <dbReference type="Proteomes" id="UP001187531"/>
    </source>
</evidence>
<comment type="caution">
    <text evidence="19">The sequence shown here is derived from an EMBL/GenBank/DDBJ whole genome shotgun (WGS) entry which is preliminary data.</text>
</comment>
<keyword evidence="11" id="KW-0325">Glycoprotein</keyword>
<evidence type="ECO:0000256" key="9">
    <source>
        <dbReference type="ARBA" id="ARBA00023065"/>
    </source>
</evidence>
<dbReference type="EMBL" id="JAVRJZ010000107">
    <property type="protein sequence ID" value="KAK2703308.1"/>
    <property type="molecule type" value="Genomic_DNA"/>
</dbReference>
<evidence type="ECO:0000256" key="4">
    <source>
        <dbReference type="ARBA" id="ARBA00022538"/>
    </source>
</evidence>
<proteinExistence type="inferred from homology"/>
<evidence type="ECO:0000259" key="18">
    <source>
        <dbReference type="Pfam" id="PF07885"/>
    </source>
</evidence>
<feature type="transmembrane region" description="Helical" evidence="17">
    <location>
        <begin position="166"/>
        <end position="190"/>
    </location>
</feature>
<evidence type="ECO:0000256" key="10">
    <source>
        <dbReference type="ARBA" id="ARBA00023136"/>
    </source>
</evidence>
<dbReference type="PIRSF" id="PIRSF038061">
    <property type="entry name" value="K_channel_subfamily_K_type"/>
    <property type="match status" value="1"/>
</dbReference>
<feature type="glycosylation site" description="N-linked (GlcNAc...) asparagine" evidence="14">
    <location>
        <position position="82"/>
    </location>
</feature>
<feature type="transmembrane region" description="Helical" evidence="17">
    <location>
        <begin position="122"/>
        <end position="145"/>
    </location>
</feature>
<dbReference type="PRINTS" id="PR01333">
    <property type="entry name" value="2POREKCHANEL"/>
</dbReference>
<feature type="domain" description="Potassium channel" evidence="18">
    <location>
        <begin position="185"/>
        <end position="256"/>
    </location>
</feature>
<feature type="region of interest" description="Disordered" evidence="16">
    <location>
        <begin position="287"/>
        <end position="315"/>
    </location>
</feature>
<evidence type="ECO:0000256" key="3">
    <source>
        <dbReference type="ARBA" id="ARBA00022448"/>
    </source>
</evidence>
<feature type="transmembrane region" description="Helical" evidence="17">
    <location>
        <begin position="231"/>
        <end position="255"/>
    </location>
</feature>
<evidence type="ECO:0000256" key="8">
    <source>
        <dbReference type="ARBA" id="ARBA00022989"/>
    </source>
</evidence>
<keyword evidence="12 15" id="KW-0407">Ion channel</keyword>
<dbReference type="Proteomes" id="UP001187531">
    <property type="component" value="Unassembled WGS sequence"/>
</dbReference>
<feature type="domain" description="Potassium channel" evidence="18">
    <location>
        <begin position="84"/>
        <end position="143"/>
    </location>
</feature>
<keyword evidence="4 13" id="KW-0633">Potassium transport</keyword>
<keyword evidence="5 15" id="KW-0812">Transmembrane</keyword>
<evidence type="ECO:0000256" key="11">
    <source>
        <dbReference type="ARBA" id="ARBA00023180"/>
    </source>
</evidence>
<dbReference type="GO" id="GO:0030322">
    <property type="term" value="P:stabilization of membrane potential"/>
    <property type="evidence" value="ECO:0007669"/>
    <property type="project" value="TreeGrafter"/>
</dbReference>
<organism evidence="19 20">
    <name type="scientific">Artemia franciscana</name>
    <name type="common">Brine shrimp</name>
    <name type="synonym">Artemia sanfranciscana</name>
    <dbReference type="NCBI Taxonomy" id="6661"/>
    <lineage>
        <taxon>Eukaryota</taxon>
        <taxon>Metazoa</taxon>
        <taxon>Ecdysozoa</taxon>
        <taxon>Arthropoda</taxon>
        <taxon>Crustacea</taxon>
        <taxon>Branchiopoda</taxon>
        <taxon>Anostraca</taxon>
        <taxon>Artemiidae</taxon>
        <taxon>Artemia</taxon>
    </lineage>
</organism>
<feature type="transmembrane region" description="Helical" evidence="17">
    <location>
        <begin position="6"/>
        <end position="28"/>
    </location>
</feature>
<comment type="similarity">
    <text evidence="2 15">Belongs to the two pore domain potassium channel (TC 1.A.1.8) family.</text>
</comment>
<protein>
    <recommendedName>
        <fullName evidence="18">Potassium channel domain-containing protein</fullName>
    </recommendedName>
</protein>
<feature type="transmembrane region" description="Helical" evidence="17">
    <location>
        <begin position="91"/>
        <end position="110"/>
    </location>
</feature>
<dbReference type="PANTHER" id="PTHR11003:SF249">
    <property type="entry name" value="TWO PORE POTASSIUM CHANNEL PROTEIN SUP-9"/>
    <property type="match status" value="1"/>
</dbReference>
<keyword evidence="20" id="KW-1185">Reference proteome</keyword>
<reference evidence="19" key="1">
    <citation type="submission" date="2023-07" db="EMBL/GenBank/DDBJ databases">
        <title>Chromosome-level genome assembly of Artemia franciscana.</title>
        <authorList>
            <person name="Jo E."/>
        </authorList>
    </citation>
    <scope>NUCLEOTIDE SEQUENCE</scope>
    <source>
        <tissue evidence="19">Whole body</tissue>
    </source>
</reference>
<keyword evidence="10 13" id="KW-0472">Membrane</keyword>
<dbReference type="SUPFAM" id="SSF81324">
    <property type="entry name" value="Voltage-gated potassium channels"/>
    <property type="match status" value="2"/>
</dbReference>